<protein>
    <submittedName>
        <fullName evidence="1">Uncharacterized protein</fullName>
    </submittedName>
</protein>
<sequence>MRYSGQSNCIFSWLDHKIKLHLLVESTSVFMLSLASLSGVNLAVVRNLAA</sequence>
<evidence type="ECO:0000313" key="1">
    <source>
        <dbReference type="EMBL" id="SJM91129.1"/>
    </source>
</evidence>
<accession>A0A1R4H4I6</accession>
<name>A0A1R4H4I6_9GAMM</name>
<dbReference type="AlphaFoldDB" id="A0A1R4H4I6"/>
<dbReference type="EMBL" id="FUKJ01000119">
    <property type="protein sequence ID" value="SJM91129.1"/>
    <property type="molecule type" value="Genomic_DNA"/>
</dbReference>
<evidence type="ECO:0000313" key="2">
    <source>
        <dbReference type="Proteomes" id="UP000195442"/>
    </source>
</evidence>
<organism evidence="1 2">
    <name type="scientific">Crenothrix polyspora</name>
    <dbReference type="NCBI Taxonomy" id="360316"/>
    <lineage>
        <taxon>Bacteria</taxon>
        <taxon>Pseudomonadati</taxon>
        <taxon>Pseudomonadota</taxon>
        <taxon>Gammaproteobacteria</taxon>
        <taxon>Methylococcales</taxon>
        <taxon>Crenotrichaceae</taxon>
        <taxon>Crenothrix</taxon>
    </lineage>
</organism>
<keyword evidence="2" id="KW-1185">Reference proteome</keyword>
<reference evidence="2" key="1">
    <citation type="submission" date="2017-02" db="EMBL/GenBank/DDBJ databases">
        <authorList>
            <person name="Daims H."/>
        </authorList>
    </citation>
    <scope>NUCLEOTIDE SEQUENCE [LARGE SCALE GENOMIC DNA]</scope>
</reference>
<gene>
    <name evidence="1" type="ORF">CRENPOLYSF2_2050001</name>
</gene>
<proteinExistence type="predicted"/>
<dbReference type="Proteomes" id="UP000195442">
    <property type="component" value="Unassembled WGS sequence"/>
</dbReference>